<organism evidence="2">
    <name type="scientific">Phenylobacterium glaciei</name>
    <dbReference type="NCBI Taxonomy" id="2803784"/>
    <lineage>
        <taxon>Bacteria</taxon>
        <taxon>Pseudomonadati</taxon>
        <taxon>Pseudomonadota</taxon>
        <taxon>Alphaproteobacteria</taxon>
        <taxon>Caulobacterales</taxon>
        <taxon>Caulobacteraceae</taxon>
        <taxon>Phenylobacterium</taxon>
    </lineage>
</organism>
<evidence type="ECO:0000256" key="1">
    <source>
        <dbReference type="SAM" id="MobiDB-lite"/>
    </source>
</evidence>
<feature type="compositionally biased region" description="Basic and acidic residues" evidence="1">
    <location>
        <begin position="201"/>
        <end position="210"/>
    </location>
</feature>
<protein>
    <recommendedName>
        <fullName evidence="3">Autotransporter domain-containing protein</fullName>
    </recommendedName>
</protein>
<feature type="region of interest" description="Disordered" evidence="1">
    <location>
        <begin position="1"/>
        <end position="57"/>
    </location>
</feature>
<evidence type="ECO:0000313" key="2">
    <source>
        <dbReference type="EMBL" id="QQZ50786.1"/>
    </source>
</evidence>
<feature type="compositionally biased region" description="Basic and acidic residues" evidence="1">
    <location>
        <begin position="33"/>
        <end position="42"/>
    </location>
</feature>
<accession>A0A974P3X5</accession>
<dbReference type="EMBL" id="CP068570">
    <property type="protein sequence ID" value="QQZ50786.1"/>
    <property type="molecule type" value="Genomic_DNA"/>
</dbReference>
<feature type="region of interest" description="Disordered" evidence="1">
    <location>
        <begin position="163"/>
        <end position="210"/>
    </location>
</feature>
<reference evidence="2" key="1">
    <citation type="submission" date="2021-01" db="EMBL/GenBank/DDBJ databases">
        <title>Genome sequence of Phenylobacterium sp. 20VBR1 isolated from a valley glaceir, Ny-Alesund, Svalbard.</title>
        <authorList>
            <person name="Thomas F.A."/>
            <person name="Krishnan K.P."/>
            <person name="Sinha R.K."/>
        </authorList>
    </citation>
    <scope>NUCLEOTIDE SEQUENCE</scope>
    <source>
        <strain evidence="2">20VBR1</strain>
    </source>
</reference>
<name>A0A974P3X5_9CAUL</name>
<proteinExistence type="predicted"/>
<evidence type="ECO:0008006" key="3">
    <source>
        <dbReference type="Google" id="ProtNLM"/>
    </source>
</evidence>
<gene>
    <name evidence="2" type="ORF">JKL49_05445</name>
</gene>
<sequence>MKLYVPDPAAEPRARGSVHNGRRTRGGGAAGRGEPRGRRQRVDTQGPGTLTVGAQDINTGNDAGGAITSSAANTANIRFNNNSTVTGFVGSTGTTFLNIAAGANGNTVTFNGPVYATTFTVTGSGTVNFNRGFTSNTGSTLDFAGDGFLNVGSGQTVKAALTNTAGATPRLDPQQRQHLRRRGGRGQRSEAGPGFRRQRPDHRAGEGRDL</sequence>
<dbReference type="AlphaFoldDB" id="A0A974P3X5"/>